<reference evidence="4" key="1">
    <citation type="journal article" date="2023" name="Mol. Biol. Evol.">
        <title>Third-Generation Sequencing Reveals the Adaptive Role of the Epigenome in Three Deep-Sea Polychaetes.</title>
        <authorList>
            <person name="Perez M."/>
            <person name="Aroh O."/>
            <person name="Sun Y."/>
            <person name="Lan Y."/>
            <person name="Juniper S.K."/>
            <person name="Young C.R."/>
            <person name="Angers B."/>
            <person name="Qian P.Y."/>
        </authorList>
    </citation>
    <scope>NUCLEOTIDE SEQUENCE</scope>
    <source>
        <strain evidence="4">P08H-3</strain>
    </source>
</reference>
<sequence>MAATARKEGQTARSSVHSGLISYNIRDILKSKRDGKELHWEELEYFVKGLMKGTIKDAQIVSARNRGHKRPPPGT</sequence>
<evidence type="ECO:0000259" key="3">
    <source>
        <dbReference type="Pfam" id="PF02885"/>
    </source>
</evidence>
<protein>
    <recommendedName>
        <fullName evidence="3">Glycosyl transferase family 3 N-terminal domain-containing protein</fullName>
    </recommendedName>
</protein>
<dbReference type="AlphaFoldDB" id="A0AAD9K0I6"/>
<feature type="domain" description="Glycosyl transferase family 3 N-terminal" evidence="3">
    <location>
        <begin position="26"/>
        <end position="60"/>
    </location>
</feature>
<name>A0AAD9K0I6_9ANNE</name>
<gene>
    <name evidence="4" type="ORF">LSH36_97g07083</name>
</gene>
<evidence type="ECO:0000313" key="5">
    <source>
        <dbReference type="Proteomes" id="UP001208570"/>
    </source>
</evidence>
<dbReference type="SUPFAM" id="SSF47648">
    <property type="entry name" value="Nucleoside phosphorylase/phosphoribosyltransferase N-terminal domain"/>
    <property type="match status" value="1"/>
</dbReference>
<dbReference type="Pfam" id="PF02885">
    <property type="entry name" value="Glycos_trans_3N"/>
    <property type="match status" value="1"/>
</dbReference>
<dbReference type="InterPro" id="IPR036320">
    <property type="entry name" value="Glycosyl_Trfase_fam3_N_dom_sf"/>
</dbReference>
<evidence type="ECO:0000313" key="4">
    <source>
        <dbReference type="EMBL" id="KAK2162524.1"/>
    </source>
</evidence>
<accession>A0AAD9K0I6</accession>
<dbReference type="Proteomes" id="UP001208570">
    <property type="component" value="Unassembled WGS sequence"/>
</dbReference>
<dbReference type="EMBL" id="JAODUP010000097">
    <property type="protein sequence ID" value="KAK2162524.1"/>
    <property type="molecule type" value="Genomic_DNA"/>
</dbReference>
<organism evidence="4 5">
    <name type="scientific">Paralvinella palmiformis</name>
    <dbReference type="NCBI Taxonomy" id="53620"/>
    <lineage>
        <taxon>Eukaryota</taxon>
        <taxon>Metazoa</taxon>
        <taxon>Spiralia</taxon>
        <taxon>Lophotrochozoa</taxon>
        <taxon>Annelida</taxon>
        <taxon>Polychaeta</taxon>
        <taxon>Sedentaria</taxon>
        <taxon>Canalipalpata</taxon>
        <taxon>Terebellida</taxon>
        <taxon>Terebelliformia</taxon>
        <taxon>Alvinellidae</taxon>
        <taxon>Paralvinella</taxon>
    </lineage>
</organism>
<evidence type="ECO:0000256" key="1">
    <source>
        <dbReference type="ARBA" id="ARBA00022676"/>
    </source>
</evidence>
<keyword evidence="1" id="KW-0328">Glycosyltransferase</keyword>
<comment type="caution">
    <text evidence="4">The sequence shown here is derived from an EMBL/GenBank/DDBJ whole genome shotgun (WGS) entry which is preliminary data.</text>
</comment>
<dbReference type="GO" id="GO:0016757">
    <property type="term" value="F:glycosyltransferase activity"/>
    <property type="evidence" value="ECO:0007669"/>
    <property type="project" value="UniProtKB-KW"/>
</dbReference>
<evidence type="ECO:0000256" key="2">
    <source>
        <dbReference type="ARBA" id="ARBA00022679"/>
    </source>
</evidence>
<keyword evidence="2" id="KW-0808">Transferase</keyword>
<dbReference type="Gene3D" id="1.20.970.10">
    <property type="entry name" value="Transferase, Pyrimidine Nucleoside Phosphorylase, Chain C"/>
    <property type="match status" value="1"/>
</dbReference>
<proteinExistence type="predicted"/>
<dbReference type="InterPro" id="IPR017459">
    <property type="entry name" value="Glycosyl_Trfase_fam3_N_dom"/>
</dbReference>
<keyword evidence="5" id="KW-1185">Reference proteome</keyword>